<dbReference type="RefSeq" id="WP_380700911.1">
    <property type="nucleotide sequence ID" value="NZ_JBHSAP010000001.1"/>
</dbReference>
<name>A0ABV8JA60_9BACL</name>
<gene>
    <name evidence="1" type="ORF">ACFOUO_00025</name>
</gene>
<dbReference type="InterPro" id="IPR017601">
    <property type="entry name" value="DGQHR-contain_dom"/>
</dbReference>
<proteinExistence type="predicted"/>
<evidence type="ECO:0000313" key="2">
    <source>
        <dbReference type="Proteomes" id="UP001595843"/>
    </source>
</evidence>
<evidence type="ECO:0000313" key="1">
    <source>
        <dbReference type="EMBL" id="MFC4075210.1"/>
    </source>
</evidence>
<dbReference type="CDD" id="cd16414">
    <property type="entry name" value="dndB_like"/>
    <property type="match status" value="1"/>
</dbReference>
<organism evidence="1 2">
    <name type="scientific">Salinithrix halophila</name>
    <dbReference type="NCBI Taxonomy" id="1485204"/>
    <lineage>
        <taxon>Bacteria</taxon>
        <taxon>Bacillati</taxon>
        <taxon>Bacillota</taxon>
        <taxon>Bacilli</taxon>
        <taxon>Bacillales</taxon>
        <taxon>Thermoactinomycetaceae</taxon>
        <taxon>Salinithrix</taxon>
    </lineage>
</organism>
<protein>
    <submittedName>
        <fullName evidence="1">DNA sulfur modification protein DndB</fullName>
    </submittedName>
</protein>
<dbReference type="Pfam" id="PF14072">
    <property type="entry name" value="DndB"/>
    <property type="match status" value="1"/>
</dbReference>
<keyword evidence="2" id="KW-1185">Reference proteome</keyword>
<accession>A0ABV8JA60</accession>
<dbReference type="EMBL" id="JBHSAP010000001">
    <property type="protein sequence ID" value="MFC4075210.1"/>
    <property type="molecule type" value="Genomic_DNA"/>
</dbReference>
<dbReference type="NCBIfam" id="TIGR03187">
    <property type="entry name" value="DGQHR"/>
    <property type="match status" value="1"/>
</dbReference>
<dbReference type="Proteomes" id="UP001595843">
    <property type="component" value="Unassembled WGS sequence"/>
</dbReference>
<sequence>MDYEAITLNATQAHQFGKVSYASCIRFGALKRFLEAFKEVQRNEDPDQSKSICKYILNSLFDGEFAVIPPIIATYRGQLEFDKTKGQINFDIQSKLSINDGQHRVSGIKMAIKKLREDVEKATGEKKTYLEKKLDELENMRVQICIQTNLSIEEEQKLFHDINILGKRPSKSTALKFKKEDLYTALAMDLAQENKYLNTYGVNFDTHILKTNEYFTTLNVLRDSICYIITGSCNGTKETLTEENYESWKSTIDEVFNELFLALPGDCKSRDKYIIALATPFRSIGRYLHYLLNHNEISDWKSYVKGLRNIDWRHSSFWNARGGIYDITRDRVTFLTNTKGVFQTLVKYNQPEKPKTAVE</sequence>
<comment type="caution">
    <text evidence="1">The sequence shown here is derived from an EMBL/GenBank/DDBJ whole genome shotgun (WGS) entry which is preliminary data.</text>
</comment>
<dbReference type="InterPro" id="IPR017642">
    <property type="entry name" value="DNA_S_mod_DndB"/>
</dbReference>
<reference evidence="2" key="1">
    <citation type="journal article" date="2019" name="Int. J. Syst. Evol. Microbiol.">
        <title>The Global Catalogue of Microorganisms (GCM) 10K type strain sequencing project: providing services to taxonomists for standard genome sequencing and annotation.</title>
        <authorList>
            <consortium name="The Broad Institute Genomics Platform"/>
            <consortium name="The Broad Institute Genome Sequencing Center for Infectious Disease"/>
            <person name="Wu L."/>
            <person name="Ma J."/>
        </authorList>
    </citation>
    <scope>NUCLEOTIDE SEQUENCE [LARGE SCALE GENOMIC DNA]</scope>
    <source>
        <strain evidence="2">IBRC-M 10813</strain>
    </source>
</reference>